<dbReference type="GO" id="GO:0045892">
    <property type="term" value="P:negative regulation of DNA-templated transcription"/>
    <property type="evidence" value="ECO:0007669"/>
    <property type="project" value="TreeGrafter"/>
</dbReference>
<proteinExistence type="inferred from homology"/>
<dbReference type="EMBL" id="JAGTTL010000006">
    <property type="protein sequence ID" value="KAK6320808.1"/>
    <property type="molecule type" value="Genomic_DNA"/>
</dbReference>
<dbReference type="SMART" id="SM00711">
    <property type="entry name" value="TDU"/>
    <property type="match status" value="2"/>
</dbReference>
<dbReference type="Pfam" id="PF15245">
    <property type="entry name" value="VGLL4"/>
    <property type="match status" value="1"/>
</dbReference>
<evidence type="ECO:0000313" key="5">
    <source>
        <dbReference type="Proteomes" id="UP001356427"/>
    </source>
</evidence>
<dbReference type="InterPro" id="IPR028184">
    <property type="entry name" value="VGLL4"/>
</dbReference>
<evidence type="ECO:0008006" key="6">
    <source>
        <dbReference type="Google" id="ProtNLM"/>
    </source>
</evidence>
<feature type="compositionally biased region" description="Low complexity" evidence="3">
    <location>
        <begin position="283"/>
        <end position="294"/>
    </location>
</feature>
<name>A0AAN8R2M8_9TELE</name>
<keyword evidence="5" id="KW-1185">Reference proteome</keyword>
<organism evidence="4 5">
    <name type="scientific">Coregonus suidteri</name>
    <dbReference type="NCBI Taxonomy" id="861788"/>
    <lineage>
        <taxon>Eukaryota</taxon>
        <taxon>Metazoa</taxon>
        <taxon>Chordata</taxon>
        <taxon>Craniata</taxon>
        <taxon>Vertebrata</taxon>
        <taxon>Euteleostomi</taxon>
        <taxon>Actinopterygii</taxon>
        <taxon>Neopterygii</taxon>
        <taxon>Teleostei</taxon>
        <taxon>Protacanthopterygii</taxon>
        <taxon>Salmoniformes</taxon>
        <taxon>Salmonidae</taxon>
        <taxon>Coregoninae</taxon>
        <taxon>Coregonus</taxon>
    </lineage>
</organism>
<feature type="region of interest" description="Disordered" evidence="3">
    <location>
        <begin position="279"/>
        <end position="307"/>
    </location>
</feature>
<dbReference type="AlphaFoldDB" id="A0AAN8R2M8"/>
<feature type="compositionally biased region" description="Basic and acidic residues" evidence="3">
    <location>
        <begin position="112"/>
        <end position="122"/>
    </location>
</feature>
<gene>
    <name evidence="4" type="ORF">J4Q44_G00077840</name>
</gene>
<evidence type="ECO:0000313" key="4">
    <source>
        <dbReference type="EMBL" id="KAK6320808.1"/>
    </source>
</evidence>
<comment type="similarity">
    <text evidence="2">Belongs to the vestigial family.</text>
</comment>
<protein>
    <recommendedName>
        <fullName evidence="6">Transcription cofactor vestigial-like protein 4</fullName>
    </recommendedName>
</protein>
<comment type="function">
    <text evidence="1">May act as a specific coactivator for the mammalian TEFs.</text>
</comment>
<evidence type="ECO:0000256" key="1">
    <source>
        <dbReference type="ARBA" id="ARBA00002229"/>
    </source>
</evidence>
<evidence type="ECO:0000256" key="3">
    <source>
        <dbReference type="SAM" id="MobiDB-lite"/>
    </source>
</evidence>
<reference evidence="4 5" key="1">
    <citation type="submission" date="2021-04" db="EMBL/GenBank/DDBJ databases">
        <authorList>
            <person name="De Guttry C."/>
            <person name="Zahm M."/>
            <person name="Klopp C."/>
            <person name="Cabau C."/>
            <person name="Louis A."/>
            <person name="Berthelot C."/>
            <person name="Parey E."/>
            <person name="Roest Crollius H."/>
            <person name="Montfort J."/>
            <person name="Robinson-Rechavi M."/>
            <person name="Bucao C."/>
            <person name="Bouchez O."/>
            <person name="Gislard M."/>
            <person name="Lluch J."/>
            <person name="Milhes M."/>
            <person name="Lampietro C."/>
            <person name="Lopez Roques C."/>
            <person name="Donnadieu C."/>
            <person name="Braasch I."/>
            <person name="Desvignes T."/>
            <person name="Postlethwait J."/>
            <person name="Bobe J."/>
            <person name="Wedekind C."/>
            <person name="Guiguen Y."/>
        </authorList>
    </citation>
    <scope>NUCLEOTIDE SEQUENCE [LARGE SCALE GENOMIC DNA]</scope>
    <source>
        <strain evidence="4">Cs_M1</strain>
        <tissue evidence="4">Blood</tissue>
    </source>
</reference>
<dbReference type="PANTHER" id="PTHR17604:SF1">
    <property type="entry name" value="TRANSCRIPTION COFACTOR VESTIGIAL-LIKE PROTEIN 4"/>
    <property type="match status" value="1"/>
</dbReference>
<feature type="compositionally biased region" description="Polar residues" evidence="3">
    <location>
        <begin position="40"/>
        <end position="51"/>
    </location>
</feature>
<evidence type="ECO:0000256" key="2">
    <source>
        <dbReference type="ARBA" id="ARBA00025784"/>
    </source>
</evidence>
<dbReference type="Proteomes" id="UP001356427">
    <property type="component" value="Unassembled WGS sequence"/>
</dbReference>
<sequence length="307" mass="33582">MLVTKMDLLNYQYLDKMNNNIGILCYQGEAALRGDPRMHQSMSLSSPGITNHSHRTGPPPISPVKRKLSLSHSHSTAQDQQGNDDQDCDNQHAKMSRLFAAQLGKPSNGDYRTSKDPRDRSPIERAAAPSMGLHGNHHLYAPHHHIPSLAMDQPLALTKNNMDAARTLPISPTAVSPVERQQNRPSVITCAPANNRNCNLSQCPVSHNGCSSNLPSNYSRRPASNSNTVCVDPVIEEHFRRSLGRNYKQPEPVTNSVSITGSVDDHFTKALGETWLQIKAKGSSSSSPDSSPNSHMVNHNHSPSVVS</sequence>
<dbReference type="GO" id="GO:0001223">
    <property type="term" value="F:transcription coactivator binding"/>
    <property type="evidence" value="ECO:0007669"/>
    <property type="project" value="TreeGrafter"/>
</dbReference>
<feature type="compositionally biased region" description="Polar residues" evidence="3">
    <location>
        <begin position="295"/>
        <end position="307"/>
    </location>
</feature>
<accession>A0AAN8R2M8</accession>
<comment type="caution">
    <text evidence="4">The sequence shown here is derived from an EMBL/GenBank/DDBJ whole genome shotgun (WGS) entry which is preliminary data.</text>
</comment>
<dbReference type="InterPro" id="IPR006627">
    <property type="entry name" value="TDU_repeat"/>
</dbReference>
<dbReference type="PANTHER" id="PTHR17604">
    <property type="entry name" value="TRANSCRIPTION COFACTOR VESTIGIAL-LIKE PROTEIN 4"/>
    <property type="match status" value="1"/>
</dbReference>
<feature type="region of interest" description="Disordered" evidence="3">
    <location>
        <begin position="38"/>
        <end position="122"/>
    </location>
</feature>